<sequence length="224" mass="24335">MKAKLILAGAMFATALVGCNSGSSGPDEEDQCGGAGSSVFDITGFNLGEFKAENNNVDEFVSTEYDSAEPIPYQTLVLQLKADTQSVAQVSAPNFQFSLISSAYACSPTLPFTNENITDINITSSAAFSDDLPAGSNLNEVFDVVYIGLEYRNQVAYGTLDNGEKDYFSISEFLEIEQREAGKVIQLALNSEPSYKQNHVFYIEVSLDTGEQFLLESQELSFAE</sequence>
<dbReference type="OrthoDB" id="6312257at2"/>
<feature type="signal peptide" evidence="1">
    <location>
        <begin position="1"/>
        <end position="15"/>
    </location>
</feature>
<protein>
    <recommendedName>
        <fullName evidence="4">Lipoprotein</fullName>
    </recommendedName>
</protein>
<evidence type="ECO:0000313" key="2">
    <source>
        <dbReference type="EMBL" id="PCK31664.1"/>
    </source>
</evidence>
<evidence type="ECO:0000256" key="1">
    <source>
        <dbReference type="SAM" id="SignalP"/>
    </source>
</evidence>
<organism evidence="2 3">
    <name type="scientific">Pseudoalteromonas piscicida</name>
    <dbReference type="NCBI Taxonomy" id="43662"/>
    <lineage>
        <taxon>Bacteria</taxon>
        <taxon>Pseudomonadati</taxon>
        <taxon>Pseudomonadota</taxon>
        <taxon>Gammaproteobacteria</taxon>
        <taxon>Alteromonadales</taxon>
        <taxon>Pseudoalteromonadaceae</taxon>
        <taxon>Pseudoalteromonas</taxon>
    </lineage>
</organism>
<gene>
    <name evidence="2" type="ORF">CEX98_11125</name>
</gene>
<keyword evidence="3" id="KW-1185">Reference proteome</keyword>
<accession>A0A2A5JQB5</accession>
<dbReference type="RefSeq" id="WP_099642147.1">
    <property type="nucleotide sequence ID" value="NZ_NKHF01000049.1"/>
</dbReference>
<dbReference type="PROSITE" id="PS51257">
    <property type="entry name" value="PROKAR_LIPOPROTEIN"/>
    <property type="match status" value="1"/>
</dbReference>
<dbReference type="Proteomes" id="UP000228621">
    <property type="component" value="Unassembled WGS sequence"/>
</dbReference>
<dbReference type="AlphaFoldDB" id="A0A2A5JQB5"/>
<dbReference type="EMBL" id="NKHF01000049">
    <property type="protein sequence ID" value="PCK31664.1"/>
    <property type="molecule type" value="Genomic_DNA"/>
</dbReference>
<reference evidence="3" key="1">
    <citation type="journal article" date="2019" name="Genome Announc.">
        <title>Draft Genome Sequence of Pseudoalteromonas piscicida Strain 36Y ROTHPW, an Hypersaline Seawater Isolate from the South Coast of Sonora, Mexico.</title>
        <authorList>
            <person name="Sanchez-Diaz R."/>
            <person name="Molina-Garza Z.J."/>
            <person name="Cruz-Suarez L.E."/>
            <person name="Selvin J."/>
            <person name="Kiran G.S."/>
            <person name="Ibarra-Gamez J.C."/>
            <person name="Gomez-Gil B."/>
            <person name="Galaviz-Silva L."/>
        </authorList>
    </citation>
    <scope>NUCLEOTIDE SEQUENCE [LARGE SCALE GENOMIC DNA]</scope>
    <source>
        <strain evidence="3">36Y_RITHPW</strain>
    </source>
</reference>
<evidence type="ECO:0008006" key="4">
    <source>
        <dbReference type="Google" id="ProtNLM"/>
    </source>
</evidence>
<feature type="chain" id="PRO_5012314439" description="Lipoprotein" evidence="1">
    <location>
        <begin position="16"/>
        <end position="224"/>
    </location>
</feature>
<proteinExistence type="predicted"/>
<keyword evidence="1" id="KW-0732">Signal</keyword>
<evidence type="ECO:0000313" key="3">
    <source>
        <dbReference type="Proteomes" id="UP000228621"/>
    </source>
</evidence>
<comment type="caution">
    <text evidence="2">The sequence shown here is derived from an EMBL/GenBank/DDBJ whole genome shotgun (WGS) entry which is preliminary data.</text>
</comment>
<name>A0A2A5JQB5_PSEO7</name>